<protein>
    <submittedName>
        <fullName evidence="1">Uncharacterized protein</fullName>
    </submittedName>
</protein>
<sequence>MCIQSRRGLPLGQHLASRARCKSFAETRQEYDAGDNIDVAVNFDVSDCLDLPQTALEEGGKGNFSFQ</sequence>
<reference evidence="1" key="1">
    <citation type="submission" date="2023-01" db="EMBL/GenBank/DDBJ databases">
        <authorList>
            <person name="Van Ghelder C."/>
            <person name="Rancurel C."/>
        </authorList>
    </citation>
    <scope>NUCLEOTIDE SEQUENCE</scope>
    <source>
        <strain evidence="1">CNCM I-4278</strain>
    </source>
</reference>
<proteinExistence type="predicted"/>
<dbReference type="AlphaFoldDB" id="A0A9W4UX87"/>
<evidence type="ECO:0000313" key="2">
    <source>
        <dbReference type="Proteomes" id="UP001152607"/>
    </source>
</evidence>
<dbReference type="EMBL" id="CAOQHR010000013">
    <property type="protein sequence ID" value="CAI6342596.1"/>
    <property type="molecule type" value="Genomic_DNA"/>
</dbReference>
<evidence type="ECO:0000313" key="1">
    <source>
        <dbReference type="EMBL" id="CAI6342596.1"/>
    </source>
</evidence>
<name>A0A9W4UX87_9PLEO</name>
<comment type="caution">
    <text evidence="1">The sequence shown here is derived from an EMBL/GenBank/DDBJ whole genome shotgun (WGS) entry which is preliminary data.</text>
</comment>
<gene>
    <name evidence="1" type="ORF">PDIGIT_LOCUS15807</name>
</gene>
<organism evidence="1 2">
    <name type="scientific">Periconia digitata</name>
    <dbReference type="NCBI Taxonomy" id="1303443"/>
    <lineage>
        <taxon>Eukaryota</taxon>
        <taxon>Fungi</taxon>
        <taxon>Dikarya</taxon>
        <taxon>Ascomycota</taxon>
        <taxon>Pezizomycotina</taxon>
        <taxon>Dothideomycetes</taxon>
        <taxon>Pleosporomycetidae</taxon>
        <taxon>Pleosporales</taxon>
        <taxon>Massarineae</taxon>
        <taxon>Periconiaceae</taxon>
        <taxon>Periconia</taxon>
    </lineage>
</organism>
<dbReference type="Proteomes" id="UP001152607">
    <property type="component" value="Unassembled WGS sequence"/>
</dbReference>
<keyword evidence="2" id="KW-1185">Reference proteome</keyword>
<accession>A0A9W4UX87</accession>